<evidence type="ECO:0000256" key="1">
    <source>
        <dbReference type="SAM" id="MobiDB-lite"/>
    </source>
</evidence>
<proteinExistence type="predicted"/>
<evidence type="ECO:0000313" key="2">
    <source>
        <dbReference type="EMBL" id="KRG16837.1"/>
    </source>
</evidence>
<reference evidence="2 3" key="1">
    <citation type="submission" date="2015-06" db="EMBL/GenBank/DDBJ databases">
        <title>Genome sequencing project of Bacillus galactosidilyticus PL133.</title>
        <authorList>
            <person name="Gaiero J."/>
            <person name="Nicol R."/>
            <person name="Habash M."/>
        </authorList>
    </citation>
    <scope>NUCLEOTIDE SEQUENCE [LARGE SCALE GENOMIC DNA]</scope>
    <source>
        <strain evidence="2 3">PL133</strain>
    </source>
</reference>
<organism evidence="2 3">
    <name type="scientific">Lederbergia galactosidilytica</name>
    <dbReference type="NCBI Taxonomy" id="217031"/>
    <lineage>
        <taxon>Bacteria</taxon>
        <taxon>Bacillati</taxon>
        <taxon>Bacillota</taxon>
        <taxon>Bacilli</taxon>
        <taxon>Bacillales</taxon>
        <taxon>Bacillaceae</taxon>
        <taxon>Lederbergia</taxon>
    </lineage>
</organism>
<protein>
    <submittedName>
        <fullName evidence="2">Uncharacterized protein</fullName>
    </submittedName>
</protein>
<gene>
    <name evidence="2" type="ORF">ACA29_02850</name>
</gene>
<dbReference type="Proteomes" id="UP000053881">
    <property type="component" value="Unassembled WGS sequence"/>
</dbReference>
<evidence type="ECO:0000313" key="3">
    <source>
        <dbReference type="Proteomes" id="UP000053881"/>
    </source>
</evidence>
<feature type="region of interest" description="Disordered" evidence="1">
    <location>
        <begin position="217"/>
        <end position="241"/>
    </location>
</feature>
<sequence>MPKGALMLLPIGLAWLLADVGTESRSPIYFFRSFIGYQIRRLITKKTSYRGKEIPKEDNYQFRNYFTYTISEDEINTLETIEVSRSATVEETVQVTPKEQSKKKTLERWFGKVKVKRKKQKEEMVDEVFEPSIRPNTSMAASIKREPVEKKEISLEKRMENKIQEETKKKGSLSKAIPSILKPLNLTAKQRNEEKKKERVKREVFELLSLDAAVRDHQEKDLVGASSGKKRRRTKKKRGNI</sequence>
<feature type="compositionally biased region" description="Basic residues" evidence="1">
    <location>
        <begin position="228"/>
        <end position="241"/>
    </location>
</feature>
<comment type="caution">
    <text evidence="2">The sequence shown here is derived from an EMBL/GenBank/DDBJ whole genome shotgun (WGS) entry which is preliminary data.</text>
</comment>
<accession>A0A0Q9Y7N8</accession>
<dbReference type="PATRIC" id="fig|217031.4.peg.953"/>
<dbReference type="EMBL" id="LGPB01000026">
    <property type="protein sequence ID" value="KRG16837.1"/>
    <property type="molecule type" value="Genomic_DNA"/>
</dbReference>
<dbReference type="AlphaFoldDB" id="A0A0Q9Y7N8"/>
<name>A0A0Q9Y7N8_9BACI</name>